<accession>A0A3N4I4R3</accession>
<dbReference type="InterPro" id="IPR029033">
    <property type="entry name" value="His_PPase_superfam"/>
</dbReference>
<gene>
    <name evidence="2" type="ORF">BJ508DRAFT_416174</name>
</gene>
<name>A0A3N4I4R3_ASCIM</name>
<dbReference type="OrthoDB" id="3898179at2759"/>
<feature type="compositionally biased region" description="Low complexity" evidence="1">
    <location>
        <begin position="448"/>
        <end position="471"/>
    </location>
</feature>
<feature type="region of interest" description="Disordered" evidence="1">
    <location>
        <begin position="439"/>
        <end position="535"/>
    </location>
</feature>
<protein>
    <recommendedName>
        <fullName evidence="4">Phosphoglycerate mutase-like protein</fullName>
    </recommendedName>
</protein>
<sequence length="567" mass="61446">MDKPALPTHLFVVRHGFRLDTADKNWHLTSATPYDPPLTYGGFTQTRSVGVRIANIVHSKITCPDTTYRFVIHTSPYLRCLQTSVSIAEGIAQHHHQVTTNTVYPGADQRSQSIRPYKYSKPLVRVDAWCGEWLTPDYFEDISPPPGNKIMVAGAVSELASTATTVLPKTPVSDSPLENMKAMTQTLPSASPPKEQPVYRQLTPQFAINPREPIPHGYVDHAKHYAEIDLGWDSFQLGEGGEYGEEWPTMQKRFKRGLKSLLTFYSENPQETTAYATTYRGSSPRVSRLINAAPQSYESNPSPPLSDCSDDDEATAPQPEKRQPKVETIVIIVTHGGGCNALIGALTEKPVLTDVPIASVTMATLAENQDIPTLHLPKPSSAEPTPLTTPLLSPTTTPQRLRTTSEVIPPASRPSLVYLANAQSDLALPVKYNVQLTNSTSHLRRPSEAPSPTSPASSARSSSISFQAPSPGASTRPQGGPRGSGYTISSSGFNFPSPVSKNSADRVPQSPLLTSTKSHRSASTSSTASERGGKGWLWTHYKDGKGPEAAADEGLVELPAFDRAGVY</sequence>
<dbReference type="STRING" id="1160509.A0A3N4I4R3"/>
<organism evidence="2 3">
    <name type="scientific">Ascobolus immersus RN42</name>
    <dbReference type="NCBI Taxonomy" id="1160509"/>
    <lineage>
        <taxon>Eukaryota</taxon>
        <taxon>Fungi</taxon>
        <taxon>Dikarya</taxon>
        <taxon>Ascomycota</taxon>
        <taxon>Pezizomycotina</taxon>
        <taxon>Pezizomycetes</taxon>
        <taxon>Pezizales</taxon>
        <taxon>Ascobolaceae</taxon>
        <taxon>Ascobolus</taxon>
    </lineage>
</organism>
<feature type="compositionally biased region" description="Low complexity" evidence="1">
    <location>
        <begin position="384"/>
        <end position="403"/>
    </location>
</feature>
<dbReference type="AlphaFoldDB" id="A0A3N4I4R3"/>
<dbReference type="EMBL" id="ML119703">
    <property type="protein sequence ID" value="RPA79080.1"/>
    <property type="molecule type" value="Genomic_DNA"/>
</dbReference>
<feature type="region of interest" description="Disordered" evidence="1">
    <location>
        <begin position="294"/>
        <end position="323"/>
    </location>
</feature>
<reference evidence="2 3" key="1">
    <citation type="journal article" date="2018" name="Nat. Ecol. Evol.">
        <title>Pezizomycetes genomes reveal the molecular basis of ectomycorrhizal truffle lifestyle.</title>
        <authorList>
            <person name="Murat C."/>
            <person name="Payen T."/>
            <person name="Noel B."/>
            <person name="Kuo A."/>
            <person name="Morin E."/>
            <person name="Chen J."/>
            <person name="Kohler A."/>
            <person name="Krizsan K."/>
            <person name="Balestrini R."/>
            <person name="Da Silva C."/>
            <person name="Montanini B."/>
            <person name="Hainaut M."/>
            <person name="Levati E."/>
            <person name="Barry K.W."/>
            <person name="Belfiori B."/>
            <person name="Cichocki N."/>
            <person name="Clum A."/>
            <person name="Dockter R.B."/>
            <person name="Fauchery L."/>
            <person name="Guy J."/>
            <person name="Iotti M."/>
            <person name="Le Tacon F."/>
            <person name="Lindquist E.A."/>
            <person name="Lipzen A."/>
            <person name="Malagnac F."/>
            <person name="Mello A."/>
            <person name="Molinier V."/>
            <person name="Miyauchi S."/>
            <person name="Poulain J."/>
            <person name="Riccioni C."/>
            <person name="Rubini A."/>
            <person name="Sitrit Y."/>
            <person name="Splivallo R."/>
            <person name="Traeger S."/>
            <person name="Wang M."/>
            <person name="Zifcakova L."/>
            <person name="Wipf D."/>
            <person name="Zambonelli A."/>
            <person name="Paolocci F."/>
            <person name="Nowrousian M."/>
            <person name="Ottonello S."/>
            <person name="Baldrian P."/>
            <person name="Spatafora J.W."/>
            <person name="Henrissat B."/>
            <person name="Nagy L.G."/>
            <person name="Aury J.M."/>
            <person name="Wincker P."/>
            <person name="Grigoriev I.V."/>
            <person name="Bonfante P."/>
            <person name="Martin F.M."/>
        </authorList>
    </citation>
    <scope>NUCLEOTIDE SEQUENCE [LARGE SCALE GENOMIC DNA]</scope>
    <source>
        <strain evidence="2 3">RN42</strain>
    </source>
</reference>
<feature type="region of interest" description="Disordered" evidence="1">
    <location>
        <begin position="373"/>
        <end position="403"/>
    </location>
</feature>
<evidence type="ECO:0008006" key="4">
    <source>
        <dbReference type="Google" id="ProtNLM"/>
    </source>
</evidence>
<dbReference type="InterPro" id="IPR051710">
    <property type="entry name" value="Phosphatase_SH3-domain"/>
</dbReference>
<evidence type="ECO:0000256" key="1">
    <source>
        <dbReference type="SAM" id="MobiDB-lite"/>
    </source>
</evidence>
<keyword evidence="3" id="KW-1185">Reference proteome</keyword>
<proteinExistence type="predicted"/>
<dbReference type="Gene3D" id="3.40.50.1240">
    <property type="entry name" value="Phosphoglycerate mutase-like"/>
    <property type="match status" value="1"/>
</dbReference>
<dbReference type="PANTHER" id="PTHR16469">
    <property type="entry name" value="UBIQUITIN-ASSOCIATED AND SH3 DOMAIN-CONTAINING BA-RELATED"/>
    <property type="match status" value="1"/>
</dbReference>
<dbReference type="SUPFAM" id="SSF53254">
    <property type="entry name" value="Phosphoglycerate mutase-like"/>
    <property type="match status" value="1"/>
</dbReference>
<evidence type="ECO:0000313" key="3">
    <source>
        <dbReference type="Proteomes" id="UP000275078"/>
    </source>
</evidence>
<evidence type="ECO:0000313" key="2">
    <source>
        <dbReference type="EMBL" id="RPA79080.1"/>
    </source>
</evidence>
<dbReference type="Proteomes" id="UP000275078">
    <property type="component" value="Unassembled WGS sequence"/>
</dbReference>
<dbReference type="CDD" id="cd07040">
    <property type="entry name" value="HP"/>
    <property type="match status" value="1"/>
</dbReference>
<feature type="compositionally biased region" description="Polar residues" evidence="1">
    <location>
        <begin position="486"/>
        <end position="502"/>
    </location>
</feature>
<dbReference type="PANTHER" id="PTHR16469:SF27">
    <property type="entry name" value="UBIQUITIN-ASSOCIATED AND SH3 DOMAIN-CONTAINING BA-RELATED"/>
    <property type="match status" value="1"/>
</dbReference>